<name>A0A6N9VJR4_STRMI</name>
<reference evidence="1 2" key="1">
    <citation type="submission" date="2020-01" db="EMBL/GenBank/DDBJ databases">
        <title>Insect and environment-associated Actinomycetes.</title>
        <authorList>
            <person name="Currrie C."/>
            <person name="Chevrette M."/>
            <person name="Carlson C."/>
            <person name="Stubbendieck R."/>
            <person name="Wendt-Pienkowski E."/>
        </authorList>
    </citation>
    <scope>NUCLEOTIDE SEQUENCE [LARGE SCALE GENOMIC DNA]</scope>
    <source>
        <strain evidence="1 2">SID14438</strain>
    </source>
</reference>
<organism evidence="1 2">
    <name type="scientific">Streptomyces microflavus</name>
    <name type="common">Streptomyces lipmanii</name>
    <dbReference type="NCBI Taxonomy" id="1919"/>
    <lineage>
        <taxon>Bacteria</taxon>
        <taxon>Bacillati</taxon>
        <taxon>Actinomycetota</taxon>
        <taxon>Actinomycetes</taxon>
        <taxon>Kitasatosporales</taxon>
        <taxon>Streptomycetaceae</taxon>
        <taxon>Streptomyces</taxon>
    </lineage>
</organism>
<evidence type="ECO:0000313" key="1">
    <source>
        <dbReference type="EMBL" id="NEB70321.1"/>
    </source>
</evidence>
<protein>
    <submittedName>
        <fullName evidence="1">Uncharacterized protein</fullName>
    </submittedName>
</protein>
<dbReference type="Proteomes" id="UP000471648">
    <property type="component" value="Unassembled WGS sequence"/>
</dbReference>
<dbReference type="RefSeq" id="WP_164358207.1">
    <property type="nucleotide sequence ID" value="NZ_JAAGME010001046.1"/>
</dbReference>
<evidence type="ECO:0000313" key="2">
    <source>
        <dbReference type="Proteomes" id="UP000471648"/>
    </source>
</evidence>
<dbReference type="AlphaFoldDB" id="A0A6N9VJR4"/>
<dbReference type="EMBL" id="JAAGME010001046">
    <property type="protein sequence ID" value="NEB70321.1"/>
    <property type="molecule type" value="Genomic_DNA"/>
</dbReference>
<accession>A0A6N9VJR4</accession>
<comment type="caution">
    <text evidence="1">The sequence shown here is derived from an EMBL/GenBank/DDBJ whole genome shotgun (WGS) entry which is preliminary data.</text>
</comment>
<proteinExistence type="predicted"/>
<gene>
    <name evidence="1" type="ORF">G3I39_25170</name>
</gene>
<sequence length="300" mass="30531">MPETPTPRLGLRRPLNDGSELVNVQTDLNQNADKLDLAAGFQIVTSTTRPGTPFSGKAIAESDTSYRTYFSNGTGPASGSWVEIPNSSGTFGSTLKLAASAQLTIGADVNLYRSAANTLKTDDTVIVGGDLKLVNGTTTFRNGLSAATTVANTTTETNLATITAPANDPAVGAVYKLTAWGRISTTGTPTFTLRTKVGSTVISTLYSAATGSGLANAPWTAELELAIPVIGAGGTFAPVSRTSNNIAASGTTASVILVPAAGTIANDTTTSTTWAISGQWGTASASNTVTCQGFTAVRLA</sequence>